<dbReference type="Proteomes" id="UP000051677">
    <property type="component" value="Unassembled WGS sequence"/>
</dbReference>
<dbReference type="SUPFAM" id="SSF52091">
    <property type="entry name" value="SpoIIaa-like"/>
    <property type="match status" value="1"/>
</dbReference>
<feature type="domain" description="STAS" evidence="1">
    <location>
        <begin position="23"/>
        <end position="66"/>
    </location>
</feature>
<dbReference type="Pfam" id="PF01740">
    <property type="entry name" value="STAS"/>
    <property type="match status" value="1"/>
</dbReference>
<dbReference type="CDD" id="cd07043">
    <property type="entry name" value="STAS_anti-anti-sigma_factors"/>
    <property type="match status" value="1"/>
</dbReference>
<dbReference type="OrthoDB" id="4628340at2"/>
<dbReference type="EMBL" id="LKTM01000322">
    <property type="protein sequence ID" value="KQH77320.1"/>
    <property type="molecule type" value="Genomic_DNA"/>
</dbReference>
<accession>A0A0Q2U9Y1</accession>
<organism evidence="2 3">
    <name type="scientific">Mycobacterium gordonae</name>
    <dbReference type="NCBI Taxonomy" id="1778"/>
    <lineage>
        <taxon>Bacteria</taxon>
        <taxon>Bacillati</taxon>
        <taxon>Actinomycetota</taxon>
        <taxon>Actinomycetes</taxon>
        <taxon>Mycobacteriales</taxon>
        <taxon>Mycobacteriaceae</taxon>
        <taxon>Mycobacterium</taxon>
    </lineage>
</organism>
<protein>
    <recommendedName>
        <fullName evidence="1">STAS domain-containing protein</fullName>
    </recommendedName>
</protein>
<dbReference type="InterPro" id="IPR002645">
    <property type="entry name" value="STAS_dom"/>
</dbReference>
<dbReference type="AlphaFoldDB" id="A0A0Q2U9Y1"/>
<evidence type="ECO:0000313" key="2">
    <source>
        <dbReference type="EMBL" id="KQH77320.1"/>
    </source>
</evidence>
<name>A0A0Q2U9Y1_MYCGO</name>
<evidence type="ECO:0000259" key="1">
    <source>
        <dbReference type="PROSITE" id="PS50801"/>
    </source>
</evidence>
<reference evidence="2 3" key="1">
    <citation type="submission" date="2015-10" db="EMBL/GenBank/DDBJ databases">
        <title>Mycobacterium gordonae draft genome assembly.</title>
        <authorList>
            <person name="Ustinova V."/>
            <person name="Smirnova T."/>
            <person name="Blagodatskikh K."/>
            <person name="Varlamov D."/>
            <person name="Larionova E."/>
            <person name="Chernousova L."/>
        </authorList>
    </citation>
    <scope>NUCLEOTIDE SEQUENCE [LARGE SCALE GENOMIC DNA]</scope>
    <source>
        <strain evidence="2 3">CTRI 14-8773</strain>
    </source>
</reference>
<proteinExistence type="predicted"/>
<dbReference type="InterPro" id="IPR036513">
    <property type="entry name" value="STAS_dom_sf"/>
</dbReference>
<sequence length="109" mass="11486">MATPLTLNTDRGSDGAHRLTAVGEIDLSNIEVFKRALSDANAGTRDPITIDLSAVKYVDSAGINALFDQADAVDQLHVIVHPLLVRVLTVSGFSKIATVEAAASDGERN</sequence>
<dbReference type="STRING" id="1778.A9W97_15645"/>
<dbReference type="Gene3D" id="3.30.750.24">
    <property type="entry name" value="STAS domain"/>
    <property type="match status" value="1"/>
</dbReference>
<gene>
    <name evidence="2" type="ORF">AO501_08230</name>
</gene>
<evidence type="ECO:0000313" key="3">
    <source>
        <dbReference type="Proteomes" id="UP000051677"/>
    </source>
</evidence>
<dbReference type="PROSITE" id="PS50801">
    <property type="entry name" value="STAS"/>
    <property type="match status" value="1"/>
</dbReference>
<dbReference type="RefSeq" id="WP_055579778.1">
    <property type="nucleotide sequence ID" value="NZ_LKTM01000322.1"/>
</dbReference>
<comment type="caution">
    <text evidence="2">The sequence shown here is derived from an EMBL/GenBank/DDBJ whole genome shotgun (WGS) entry which is preliminary data.</text>
</comment>